<evidence type="ECO:0000313" key="9">
    <source>
        <dbReference type="Proteomes" id="UP000051450"/>
    </source>
</evidence>
<dbReference type="PATRIC" id="fig|1423719.4.peg.335"/>
<dbReference type="Pfam" id="PF04131">
    <property type="entry name" value="NanE"/>
    <property type="match status" value="1"/>
</dbReference>
<gene>
    <name evidence="7" type="primary">nanE</name>
    <name evidence="8" type="ORF">FC66_GL000331</name>
</gene>
<dbReference type="EC" id="5.1.3.9" evidence="7"/>
<dbReference type="GO" id="GO:0006053">
    <property type="term" value="P:N-acetylmannosamine catabolic process"/>
    <property type="evidence" value="ECO:0007669"/>
    <property type="project" value="TreeGrafter"/>
</dbReference>
<dbReference type="InterPro" id="IPR007260">
    <property type="entry name" value="NanE"/>
</dbReference>
<dbReference type="STRING" id="1423719.FC66_GL000331"/>
<dbReference type="HAMAP" id="MF_01235">
    <property type="entry name" value="ManNAc6P_epimer"/>
    <property type="match status" value="1"/>
</dbReference>
<evidence type="ECO:0000256" key="3">
    <source>
        <dbReference type="ARBA" id="ARBA00005081"/>
    </source>
</evidence>
<evidence type="ECO:0000256" key="5">
    <source>
        <dbReference type="ARBA" id="ARBA00023235"/>
    </source>
</evidence>
<accession>A0A0R1HFM8</accession>
<dbReference type="GO" id="GO:0019262">
    <property type="term" value="P:N-acetylneuraminate catabolic process"/>
    <property type="evidence" value="ECO:0007669"/>
    <property type="project" value="UniProtKB-UniRule"/>
</dbReference>
<keyword evidence="9" id="KW-1185">Reference proteome</keyword>
<comment type="caution">
    <text evidence="8">The sequence shown here is derived from an EMBL/GenBank/DDBJ whole genome shotgun (WGS) entry which is preliminary data.</text>
</comment>
<dbReference type="OrthoDB" id="9781704at2"/>
<dbReference type="PANTHER" id="PTHR36204">
    <property type="entry name" value="N-ACETYLMANNOSAMINE-6-PHOSPHATE 2-EPIMERASE-RELATED"/>
    <property type="match status" value="1"/>
</dbReference>
<dbReference type="UniPathway" id="UPA00629">
    <property type="reaction ID" value="UER00682"/>
</dbReference>
<comment type="pathway">
    <text evidence="3 7">Amino-sugar metabolism; N-acetylneuraminate degradation; D-fructose 6-phosphate from N-acetylneuraminate: step 3/5.</text>
</comment>
<dbReference type="CDD" id="cd04729">
    <property type="entry name" value="NanE"/>
    <property type="match status" value="1"/>
</dbReference>
<dbReference type="Proteomes" id="UP000051450">
    <property type="component" value="Unassembled WGS sequence"/>
</dbReference>
<dbReference type="InterPro" id="IPR013785">
    <property type="entry name" value="Aldolase_TIM"/>
</dbReference>
<sequence length="222" mass="24379">MNLNDIKDGLVVSCQALENEPLYSSFIMGKMALAAELGGAVGIRANSVADILEIKKQVNLPLIGIIKRDYPDSEVYITATMKEVNELLTTDAEIIAMDATVRDRPNHESVTDLVGKIHAENRLVMADISTYEEGIMAEKNGFDMVSTTLSGYTDYTDERDNPDFELLKKLVGNLKIPVIMEGHTTTPEEVKKALNMGAFSAVVGGVITRPQQITQRFVDKIS</sequence>
<comment type="function">
    <text evidence="2 7">Converts N-acetylmannosamine-6-phosphate (ManNAc-6-P) to N-acetylglucosamine-6-phosphate (GlcNAc-6-P).</text>
</comment>
<keyword evidence="6 7" id="KW-0119">Carbohydrate metabolism</keyword>
<dbReference type="GO" id="GO:0005975">
    <property type="term" value="P:carbohydrate metabolic process"/>
    <property type="evidence" value="ECO:0007669"/>
    <property type="project" value="UniProtKB-UniRule"/>
</dbReference>
<evidence type="ECO:0000256" key="4">
    <source>
        <dbReference type="ARBA" id="ARBA00007439"/>
    </source>
</evidence>
<evidence type="ECO:0000256" key="1">
    <source>
        <dbReference type="ARBA" id="ARBA00000056"/>
    </source>
</evidence>
<dbReference type="NCBIfam" id="NF002231">
    <property type="entry name" value="PRK01130.1"/>
    <property type="match status" value="1"/>
</dbReference>
<dbReference type="SUPFAM" id="SSF51366">
    <property type="entry name" value="Ribulose-phoshate binding barrel"/>
    <property type="match status" value="1"/>
</dbReference>
<organism evidence="8 9">
    <name type="scientific">Dellaglioa algida DSM 15638</name>
    <dbReference type="NCBI Taxonomy" id="1423719"/>
    <lineage>
        <taxon>Bacteria</taxon>
        <taxon>Bacillati</taxon>
        <taxon>Bacillota</taxon>
        <taxon>Bacilli</taxon>
        <taxon>Lactobacillales</taxon>
        <taxon>Lactobacillaceae</taxon>
        <taxon>Dellaglioa</taxon>
    </lineage>
</organism>
<dbReference type="GO" id="GO:0005829">
    <property type="term" value="C:cytosol"/>
    <property type="evidence" value="ECO:0007669"/>
    <property type="project" value="TreeGrafter"/>
</dbReference>
<evidence type="ECO:0000313" key="8">
    <source>
        <dbReference type="EMBL" id="KRK45277.1"/>
    </source>
</evidence>
<dbReference type="PANTHER" id="PTHR36204:SF1">
    <property type="entry name" value="N-ACETYLMANNOSAMINE-6-PHOSPHATE 2-EPIMERASE-RELATED"/>
    <property type="match status" value="1"/>
</dbReference>
<dbReference type="EMBL" id="AZDI01000010">
    <property type="protein sequence ID" value="KRK45277.1"/>
    <property type="molecule type" value="Genomic_DNA"/>
</dbReference>
<reference evidence="8 9" key="1">
    <citation type="journal article" date="2015" name="Genome Announc.">
        <title>Expanding the biotechnology potential of lactobacilli through comparative genomics of 213 strains and associated genera.</title>
        <authorList>
            <person name="Sun Z."/>
            <person name="Harris H.M."/>
            <person name="McCann A."/>
            <person name="Guo C."/>
            <person name="Argimon S."/>
            <person name="Zhang W."/>
            <person name="Yang X."/>
            <person name="Jeffery I.B."/>
            <person name="Cooney J.C."/>
            <person name="Kagawa T.F."/>
            <person name="Liu W."/>
            <person name="Song Y."/>
            <person name="Salvetti E."/>
            <person name="Wrobel A."/>
            <person name="Rasinkangas P."/>
            <person name="Parkhill J."/>
            <person name="Rea M.C."/>
            <person name="O'Sullivan O."/>
            <person name="Ritari J."/>
            <person name="Douillard F.P."/>
            <person name="Paul Ross R."/>
            <person name="Yang R."/>
            <person name="Briner A.E."/>
            <person name="Felis G.E."/>
            <person name="de Vos W.M."/>
            <person name="Barrangou R."/>
            <person name="Klaenhammer T.R."/>
            <person name="Caufield P.W."/>
            <person name="Cui Y."/>
            <person name="Zhang H."/>
            <person name="O'Toole P.W."/>
        </authorList>
    </citation>
    <scope>NUCLEOTIDE SEQUENCE [LARGE SCALE GENOMIC DNA]</scope>
    <source>
        <strain evidence="8 9">DSM 15638</strain>
    </source>
</reference>
<evidence type="ECO:0000256" key="7">
    <source>
        <dbReference type="HAMAP-Rule" id="MF_01235"/>
    </source>
</evidence>
<evidence type="ECO:0000256" key="2">
    <source>
        <dbReference type="ARBA" id="ARBA00002147"/>
    </source>
</evidence>
<dbReference type="FunFam" id="3.20.20.70:FF:000035">
    <property type="entry name" value="Putative N-acetylmannosamine-6-phosphate 2-epimerase"/>
    <property type="match status" value="1"/>
</dbReference>
<dbReference type="GO" id="GO:0047465">
    <property type="term" value="F:N-acylglucosamine-6-phosphate 2-epimerase activity"/>
    <property type="evidence" value="ECO:0007669"/>
    <property type="project" value="UniProtKB-EC"/>
</dbReference>
<dbReference type="Gene3D" id="3.20.20.70">
    <property type="entry name" value="Aldolase class I"/>
    <property type="match status" value="1"/>
</dbReference>
<dbReference type="InterPro" id="IPR011060">
    <property type="entry name" value="RibuloseP-bd_barrel"/>
</dbReference>
<evidence type="ECO:0000256" key="6">
    <source>
        <dbReference type="ARBA" id="ARBA00023277"/>
    </source>
</evidence>
<keyword evidence="5 7" id="KW-0413">Isomerase</keyword>
<proteinExistence type="inferred from homology"/>
<protein>
    <recommendedName>
        <fullName evidence="7">Putative N-acetylmannosamine-6-phosphate 2-epimerase</fullName>
        <ecNumber evidence="7">5.1.3.9</ecNumber>
    </recommendedName>
    <alternativeName>
        <fullName evidence="7">ManNAc-6-P epimerase</fullName>
    </alternativeName>
</protein>
<name>A0A0R1HFM8_9LACO</name>
<dbReference type="AlphaFoldDB" id="A0A0R1HFM8"/>
<comment type="catalytic activity">
    <reaction evidence="1 7">
        <text>an N-acyl-D-glucosamine 6-phosphate = an N-acyl-D-mannosamine 6-phosphate</text>
        <dbReference type="Rhea" id="RHEA:23932"/>
        <dbReference type="ChEBI" id="CHEBI:57599"/>
        <dbReference type="ChEBI" id="CHEBI:57666"/>
        <dbReference type="EC" id="5.1.3.9"/>
    </reaction>
</comment>
<comment type="similarity">
    <text evidence="4 7">Belongs to the NanE family.</text>
</comment>